<protein>
    <submittedName>
        <fullName evidence="2">Uncharacterized protein</fullName>
    </submittedName>
</protein>
<evidence type="ECO:0000313" key="2">
    <source>
        <dbReference type="EMBL" id="KAH7135322.1"/>
    </source>
</evidence>
<sequence length="150" mass="17218">MCLAKLKVSTQPCQHRWYFQVQRCAHDKSVQNCQKISLDGWEEKSMSCPFCNQPGFFDSRYRLIGNDRNPHIGGLATEEHKVTQKVLSRSPSLNASRDMEEAERRGERNKARNSRVDKLLTTGSQTKRHDSVTGSTYEGKTEHLGVYWTV</sequence>
<feature type="compositionally biased region" description="Polar residues" evidence="1">
    <location>
        <begin position="85"/>
        <end position="95"/>
    </location>
</feature>
<proteinExistence type="predicted"/>
<comment type="caution">
    <text evidence="2">The sequence shown here is derived from an EMBL/GenBank/DDBJ whole genome shotgun (WGS) entry which is preliminary data.</text>
</comment>
<dbReference type="Proteomes" id="UP000700596">
    <property type="component" value="Unassembled WGS sequence"/>
</dbReference>
<reference evidence="2" key="1">
    <citation type="journal article" date="2021" name="Nat. Commun.">
        <title>Genetic determinants of endophytism in the Arabidopsis root mycobiome.</title>
        <authorList>
            <person name="Mesny F."/>
            <person name="Miyauchi S."/>
            <person name="Thiergart T."/>
            <person name="Pickel B."/>
            <person name="Atanasova L."/>
            <person name="Karlsson M."/>
            <person name="Huettel B."/>
            <person name="Barry K.W."/>
            <person name="Haridas S."/>
            <person name="Chen C."/>
            <person name="Bauer D."/>
            <person name="Andreopoulos W."/>
            <person name="Pangilinan J."/>
            <person name="LaButti K."/>
            <person name="Riley R."/>
            <person name="Lipzen A."/>
            <person name="Clum A."/>
            <person name="Drula E."/>
            <person name="Henrissat B."/>
            <person name="Kohler A."/>
            <person name="Grigoriev I.V."/>
            <person name="Martin F.M."/>
            <person name="Hacquard S."/>
        </authorList>
    </citation>
    <scope>NUCLEOTIDE SEQUENCE</scope>
    <source>
        <strain evidence="2">MPI-CAGE-CH-0243</strain>
    </source>
</reference>
<organism evidence="2 3">
    <name type="scientific">Dendryphion nanum</name>
    <dbReference type="NCBI Taxonomy" id="256645"/>
    <lineage>
        <taxon>Eukaryota</taxon>
        <taxon>Fungi</taxon>
        <taxon>Dikarya</taxon>
        <taxon>Ascomycota</taxon>
        <taxon>Pezizomycotina</taxon>
        <taxon>Dothideomycetes</taxon>
        <taxon>Pleosporomycetidae</taxon>
        <taxon>Pleosporales</taxon>
        <taxon>Torulaceae</taxon>
        <taxon>Dendryphion</taxon>
    </lineage>
</organism>
<accession>A0A9P9EDA0</accession>
<evidence type="ECO:0000313" key="3">
    <source>
        <dbReference type="Proteomes" id="UP000700596"/>
    </source>
</evidence>
<name>A0A9P9EDA0_9PLEO</name>
<gene>
    <name evidence="2" type="ORF">B0J11DRAFT_502149</name>
</gene>
<dbReference type="EMBL" id="JAGMWT010000002">
    <property type="protein sequence ID" value="KAH7135322.1"/>
    <property type="molecule type" value="Genomic_DNA"/>
</dbReference>
<evidence type="ECO:0000256" key="1">
    <source>
        <dbReference type="SAM" id="MobiDB-lite"/>
    </source>
</evidence>
<keyword evidence="3" id="KW-1185">Reference proteome</keyword>
<feature type="region of interest" description="Disordered" evidence="1">
    <location>
        <begin position="80"/>
        <end position="136"/>
    </location>
</feature>
<feature type="compositionally biased region" description="Basic and acidic residues" evidence="1">
    <location>
        <begin position="97"/>
        <end position="118"/>
    </location>
</feature>
<dbReference type="OrthoDB" id="3942453at2759"/>
<dbReference type="AlphaFoldDB" id="A0A9P9EDA0"/>